<keyword evidence="3" id="KW-1185">Reference proteome</keyword>
<dbReference type="RefSeq" id="WP_036884602.1">
    <property type="nucleotide sequence ID" value="NZ_JQZW01000012.1"/>
</dbReference>
<protein>
    <recommendedName>
        <fullName evidence="1">NAD-dependent epimerase/dehydratase domain-containing protein</fullName>
    </recommendedName>
</protein>
<accession>A0A0A2GAT7</accession>
<dbReference type="InterPro" id="IPR001509">
    <property type="entry name" value="Epimerase_deHydtase"/>
</dbReference>
<proteinExistence type="predicted"/>
<dbReference type="Pfam" id="PF01370">
    <property type="entry name" value="Epimerase"/>
    <property type="match status" value="1"/>
</dbReference>
<dbReference type="STRING" id="266762.HQ36_06735"/>
<gene>
    <name evidence="2" type="ORF">HQ36_06735</name>
</gene>
<reference evidence="2 3" key="1">
    <citation type="submission" date="2014-08" db="EMBL/GenBank/DDBJ databases">
        <title>Porphyromonas gingivicanis strain:COT-022_OH1391 Genome sequencing.</title>
        <authorList>
            <person name="Wallis C."/>
            <person name="Deusch O."/>
            <person name="O'Flynn C."/>
            <person name="Davis I."/>
            <person name="Jospin G."/>
            <person name="Darling A.E."/>
            <person name="Coil D.A."/>
            <person name="Alexiev A."/>
            <person name="Horsfall A."/>
            <person name="Kirkwood N."/>
            <person name="Harris S."/>
            <person name="Eisen J.A."/>
        </authorList>
    </citation>
    <scope>NUCLEOTIDE SEQUENCE [LARGE SCALE GENOMIC DNA]</scope>
    <source>
        <strain evidence="3">COT-022 OH1391</strain>
    </source>
</reference>
<dbReference type="Gene3D" id="3.40.50.720">
    <property type="entry name" value="NAD(P)-binding Rossmann-like Domain"/>
    <property type="match status" value="1"/>
</dbReference>
<comment type="caution">
    <text evidence="2">The sequence shown here is derived from an EMBL/GenBank/DDBJ whole genome shotgun (WGS) entry which is preliminary data.</text>
</comment>
<dbReference type="eggNOG" id="COG0451">
    <property type="taxonomic scope" value="Bacteria"/>
</dbReference>
<dbReference type="OrthoDB" id="1490291at2"/>
<dbReference type="InterPro" id="IPR036291">
    <property type="entry name" value="NAD(P)-bd_dom_sf"/>
</dbReference>
<dbReference type="PANTHER" id="PTHR43245">
    <property type="entry name" value="BIFUNCTIONAL POLYMYXIN RESISTANCE PROTEIN ARNA"/>
    <property type="match status" value="1"/>
</dbReference>
<feature type="domain" description="NAD-dependent epimerase/dehydratase" evidence="1">
    <location>
        <begin position="14"/>
        <end position="235"/>
    </location>
</feature>
<organism evidence="2 3">
    <name type="scientific">Porphyromonas gingivicanis</name>
    <dbReference type="NCBI Taxonomy" id="266762"/>
    <lineage>
        <taxon>Bacteria</taxon>
        <taxon>Pseudomonadati</taxon>
        <taxon>Bacteroidota</taxon>
        <taxon>Bacteroidia</taxon>
        <taxon>Bacteroidales</taxon>
        <taxon>Porphyromonadaceae</taxon>
        <taxon>Porphyromonas</taxon>
    </lineage>
</organism>
<name>A0A0A2GAT7_9PORP</name>
<dbReference type="Proteomes" id="UP000030134">
    <property type="component" value="Unassembled WGS sequence"/>
</dbReference>
<sequence>MKQESVKEVKPRLLLTGATGFIGNYLLREALRQGYEVWCAVRKETNRSAYKDYPIHLLEFDFSSVESMKRTLAVVPREVDTPPFHYVIHNAGVTKATNIELFRIANAEQTRNFLEALSAFPHPLRFLLMSSMGSYGLNQTSLPMSASMPQKPHTEYGKSKLLAEQYTLSSGILATIVQPTGVYGYGDKDYWITVNTMRKGWSFLAGCTPQKLSYVYVKDLVDAVFFLITHPKSVGGRYIVSDGKGYSDDEFTKICCHLLKRKIHILRVPLPLIYVACLIGELYGKITSLPIALNRDKYPIIKQRNWLCDITPLKALGFSPKYDLQAGLEDTFREAGWLD</sequence>
<dbReference type="PANTHER" id="PTHR43245:SF58">
    <property type="entry name" value="BLL5923 PROTEIN"/>
    <property type="match status" value="1"/>
</dbReference>
<evidence type="ECO:0000313" key="2">
    <source>
        <dbReference type="EMBL" id="KGN97574.1"/>
    </source>
</evidence>
<dbReference type="EMBL" id="JQZW01000012">
    <property type="protein sequence ID" value="KGN97574.1"/>
    <property type="molecule type" value="Genomic_DNA"/>
</dbReference>
<dbReference type="SUPFAM" id="SSF51735">
    <property type="entry name" value="NAD(P)-binding Rossmann-fold domains"/>
    <property type="match status" value="1"/>
</dbReference>
<evidence type="ECO:0000313" key="3">
    <source>
        <dbReference type="Proteomes" id="UP000030134"/>
    </source>
</evidence>
<evidence type="ECO:0000259" key="1">
    <source>
        <dbReference type="Pfam" id="PF01370"/>
    </source>
</evidence>
<dbReference type="AlphaFoldDB" id="A0A0A2GAT7"/>
<dbReference type="InterPro" id="IPR050177">
    <property type="entry name" value="Lipid_A_modif_metabolic_enz"/>
</dbReference>